<comment type="similarity">
    <text evidence="1">Belongs to the UPF0065 (bug) family.</text>
</comment>
<sequence>MSINKKNNLNSSQLVQGKRRQALLGGAAVLCAPALLTRNAFAQSYPSRPVTFICPWPAGGTADATMRVLAQMMSKDLGQPVVVENRAGAAGMIGAKALASAKPDGYTIGQLALSVTRFSQLGTVQIDPIKDYTFLGMTSAQTFGIVVTSESPYKTIQELIAFAKANPDKLTYSTSGVAGQTHIGMEEFAQAAGIKLRHVPYKGGAPALQGLLGGQVDMLADSSSWSQLVESGKLRLLVTWGEERLPRFKSVPTLKELGFGVVNDAPNGVAAPAGLEPAVATKLSQAVEKAAKSEEFKAACLKIDAPVMYKDPQAYRQYFVDTYKKETILIEKLQLKKLLEG</sequence>
<dbReference type="InterPro" id="IPR005064">
    <property type="entry name" value="BUG"/>
</dbReference>
<dbReference type="PANTHER" id="PTHR42928">
    <property type="entry name" value="TRICARBOXYLATE-BINDING PROTEIN"/>
    <property type="match status" value="1"/>
</dbReference>
<accession>A0A6B2QWA9</accession>
<comment type="caution">
    <text evidence="3">The sequence shown here is derived from an EMBL/GenBank/DDBJ whole genome shotgun (WGS) entry which is preliminary data.</text>
</comment>
<protein>
    <submittedName>
        <fullName evidence="3">Tripartite tricarboxylate transporter substrate binding protein</fullName>
    </submittedName>
</protein>
<dbReference type="Gene3D" id="3.40.190.150">
    <property type="entry name" value="Bordetella uptake gene, domain 1"/>
    <property type="match status" value="1"/>
</dbReference>
<dbReference type="PANTHER" id="PTHR42928:SF5">
    <property type="entry name" value="BLR1237 PROTEIN"/>
    <property type="match status" value="1"/>
</dbReference>
<dbReference type="SUPFAM" id="SSF53850">
    <property type="entry name" value="Periplasmic binding protein-like II"/>
    <property type="match status" value="1"/>
</dbReference>
<dbReference type="Gene3D" id="3.40.190.10">
    <property type="entry name" value="Periplasmic binding protein-like II"/>
    <property type="match status" value="1"/>
</dbReference>
<dbReference type="EMBL" id="JAAGRN010000001">
    <property type="protein sequence ID" value="NDY81928.1"/>
    <property type="molecule type" value="Genomic_DNA"/>
</dbReference>
<dbReference type="RefSeq" id="WP_163651217.1">
    <property type="nucleotide sequence ID" value="NZ_JAAGRN010000001.1"/>
</dbReference>
<reference evidence="3" key="1">
    <citation type="submission" date="2020-02" db="EMBL/GenBank/DDBJ databases">
        <authorList>
            <person name="Chen W.-M."/>
        </authorList>
    </citation>
    <scope>NUCLEOTIDE SEQUENCE</scope>
    <source>
        <strain evidence="3">NBD-18</strain>
    </source>
</reference>
<dbReference type="CDD" id="cd07012">
    <property type="entry name" value="PBP2_Bug_TTT"/>
    <property type="match status" value="1"/>
</dbReference>
<proteinExistence type="inferred from homology"/>
<gene>
    <name evidence="3" type="ORF">G3I67_01670</name>
</gene>
<evidence type="ECO:0000313" key="3">
    <source>
        <dbReference type="EMBL" id="NDY81928.1"/>
    </source>
</evidence>
<name>A0A6B2QWA9_9BURK</name>
<feature type="chain" id="PRO_5025498124" evidence="2">
    <location>
        <begin position="43"/>
        <end position="341"/>
    </location>
</feature>
<organism evidence="3">
    <name type="scientific">Sheuella amnicola</name>
    <dbReference type="NCBI Taxonomy" id="2707330"/>
    <lineage>
        <taxon>Bacteria</taxon>
        <taxon>Pseudomonadati</taxon>
        <taxon>Pseudomonadota</taxon>
        <taxon>Betaproteobacteria</taxon>
        <taxon>Burkholderiales</taxon>
        <taxon>Alcaligenaceae</taxon>
        <taxon>Sheuella</taxon>
    </lineage>
</organism>
<feature type="signal peptide" evidence="2">
    <location>
        <begin position="1"/>
        <end position="42"/>
    </location>
</feature>
<evidence type="ECO:0000256" key="1">
    <source>
        <dbReference type="ARBA" id="ARBA00006987"/>
    </source>
</evidence>
<dbReference type="PIRSF" id="PIRSF017082">
    <property type="entry name" value="YflP"/>
    <property type="match status" value="1"/>
</dbReference>
<dbReference type="InterPro" id="IPR042100">
    <property type="entry name" value="Bug_dom1"/>
</dbReference>
<dbReference type="AlphaFoldDB" id="A0A6B2QWA9"/>
<dbReference type="Pfam" id="PF03401">
    <property type="entry name" value="TctC"/>
    <property type="match status" value="1"/>
</dbReference>
<evidence type="ECO:0000256" key="2">
    <source>
        <dbReference type="SAM" id="SignalP"/>
    </source>
</evidence>
<keyword evidence="2" id="KW-0732">Signal</keyword>